<dbReference type="InterPro" id="IPR016024">
    <property type="entry name" value="ARM-type_fold"/>
</dbReference>
<proteinExistence type="predicted"/>
<feature type="coiled-coil region" evidence="1">
    <location>
        <begin position="764"/>
        <end position="819"/>
    </location>
</feature>
<dbReference type="EMBL" id="KN847532">
    <property type="protein sequence ID" value="KIW07480.1"/>
    <property type="molecule type" value="Genomic_DNA"/>
</dbReference>
<dbReference type="OrthoDB" id="5332870at2759"/>
<gene>
    <name evidence="3" type="ORF">PV09_01447</name>
</gene>
<evidence type="ECO:0000256" key="1">
    <source>
        <dbReference type="SAM" id="Coils"/>
    </source>
</evidence>
<keyword evidence="4" id="KW-1185">Reference proteome</keyword>
<dbReference type="HOGENOM" id="CLU_013358_0_0_1"/>
<dbReference type="AlphaFoldDB" id="A0A0D2ALZ9"/>
<keyword evidence="1" id="KW-0175">Coiled coil</keyword>
<dbReference type="Proteomes" id="UP000053259">
    <property type="component" value="Unassembled WGS sequence"/>
</dbReference>
<accession>A0A0D2ALZ9</accession>
<name>A0A0D2ALZ9_9PEZI</name>
<organism evidence="3 4">
    <name type="scientific">Verruconis gallopava</name>
    <dbReference type="NCBI Taxonomy" id="253628"/>
    <lineage>
        <taxon>Eukaryota</taxon>
        <taxon>Fungi</taxon>
        <taxon>Dikarya</taxon>
        <taxon>Ascomycota</taxon>
        <taxon>Pezizomycotina</taxon>
        <taxon>Dothideomycetes</taxon>
        <taxon>Pleosporomycetidae</taxon>
        <taxon>Venturiales</taxon>
        <taxon>Sympoventuriaceae</taxon>
        <taxon>Verruconis</taxon>
    </lineage>
</organism>
<dbReference type="InParanoid" id="A0A0D2ALZ9"/>
<evidence type="ECO:0000313" key="3">
    <source>
        <dbReference type="EMBL" id="KIW07480.1"/>
    </source>
</evidence>
<feature type="coiled-coil region" evidence="1">
    <location>
        <begin position="523"/>
        <end position="607"/>
    </location>
</feature>
<dbReference type="STRING" id="253628.A0A0D2ALZ9"/>
<protein>
    <submittedName>
        <fullName evidence="3">Uncharacterized protein</fullName>
    </submittedName>
</protein>
<dbReference type="PANTHER" id="PTHR45615">
    <property type="entry name" value="MYOSIN HEAVY CHAIN, NON-MUSCLE"/>
    <property type="match status" value="1"/>
</dbReference>
<evidence type="ECO:0000256" key="2">
    <source>
        <dbReference type="SAM" id="MobiDB-lite"/>
    </source>
</evidence>
<dbReference type="VEuPathDB" id="FungiDB:PV09_01447"/>
<feature type="coiled-coil region" evidence="1">
    <location>
        <begin position="640"/>
        <end position="709"/>
    </location>
</feature>
<reference evidence="3 4" key="1">
    <citation type="submission" date="2015-01" db="EMBL/GenBank/DDBJ databases">
        <title>The Genome Sequence of Ochroconis gallopava CBS43764.</title>
        <authorList>
            <consortium name="The Broad Institute Genomics Platform"/>
            <person name="Cuomo C."/>
            <person name="de Hoog S."/>
            <person name="Gorbushina A."/>
            <person name="Stielow B."/>
            <person name="Teixiera M."/>
            <person name="Abouelleil A."/>
            <person name="Chapman S.B."/>
            <person name="Priest M."/>
            <person name="Young S.K."/>
            <person name="Wortman J."/>
            <person name="Nusbaum C."/>
            <person name="Birren B."/>
        </authorList>
    </citation>
    <scope>NUCLEOTIDE SEQUENCE [LARGE SCALE GENOMIC DNA]</scope>
    <source>
        <strain evidence="3 4">CBS 43764</strain>
    </source>
</reference>
<dbReference type="SUPFAM" id="SSF48371">
    <property type="entry name" value="ARM repeat"/>
    <property type="match status" value="1"/>
</dbReference>
<sequence>MELQAMSREGKEVNKMLSAEVWRIISSPYPVSLMALHGILLLDQDGEAFERFVVANPCKIKRLVSCILAVTAVRPIDADLLRELCRCEYFRDQLLQECPELLDALLAKSASGNEQASYTALCLQILSQQLPYSVALPASVESFFIEIVSRAIQDPNAKTLVAAYDLLTGACQKLAEILPYNEWMTFEDGLIQIVKGSKTIQDQSLSLLCLGILKILGTSSLKSDNGADSEAAEFFKGNKASKSVNLAVLQAAWVTKTAHMVVKANVLRSLSIALSIVEHVPSSVLDAWMRTIEGQASILRLKSRSQDTSLHIDIRLKLISLISKILRSQNVPTKLLPQIENLLDSHEFLSADSTVFKHAMEAVLSFCVIPISDSTYASSFHVEIDGICAPIILAATTAGSDLAACNDSRDCQITLLAARHSLAEELAALWLLSAARAPETSQIEARTMRSLQMLGVLRSVKGKAGFKCKDTTSFMKDKIRYFSNLQRVWQEQTPIKLAGTICDDLEKRCETAEKPFRETSTQVQALQYKLTDLEGRNDELKQRISDLTFRLQSKDAETTHVQEALQQENERLVERAHNLEIDLKNAKDTAEQQIQNLYAKSRKKELDLRICLSVMSSMLDEATSLAEKMQRINSLIETKLQETEIRLTRIMEEHEKLRMEMKDKSQELQDLRGSDESMRNDILILTRLREEAMTSLVRVQQDLDEAQKRAEQSCLDHATAIESLKSRFQQDALDLAEELGKMQEGFEAENHKLKEDDCHLASCLEIEKAMKKNLQVQIEQAKSDLRRQQKRVAQMEKTIAEQEDEIAELNAIRRAIAEAADEIQPSDTLFEFGSAENDSRPKRAKPHKQFRVPVSWQPRHSGAETPKCVKKRPRRIPLAEVSADRRNLWPVEKSATN</sequence>
<dbReference type="GeneID" id="27309420"/>
<feature type="region of interest" description="Disordered" evidence="2">
    <location>
        <begin position="833"/>
        <end position="876"/>
    </location>
</feature>
<evidence type="ECO:0000313" key="4">
    <source>
        <dbReference type="Proteomes" id="UP000053259"/>
    </source>
</evidence>
<dbReference type="PANTHER" id="PTHR45615:SF63">
    <property type="entry name" value="CHROMOSOME UNDETERMINED SCAFFOLD_10, WHOLE GENOME SHOTGUN SEQUENCE"/>
    <property type="match status" value="1"/>
</dbReference>
<dbReference type="RefSeq" id="XP_016217349.1">
    <property type="nucleotide sequence ID" value="XM_016354337.1"/>
</dbReference>